<evidence type="ECO:0000313" key="2">
    <source>
        <dbReference type="EMBL" id="HIX49137.1"/>
    </source>
</evidence>
<dbReference type="EMBL" id="DXFA01000154">
    <property type="protein sequence ID" value="HIX49137.1"/>
    <property type="molecule type" value="Genomic_DNA"/>
</dbReference>
<feature type="transmembrane region" description="Helical" evidence="1">
    <location>
        <begin position="59"/>
        <end position="78"/>
    </location>
</feature>
<protein>
    <submittedName>
        <fullName evidence="2">Uncharacterized protein</fullName>
    </submittedName>
</protein>
<keyword evidence="1" id="KW-1133">Transmembrane helix</keyword>
<feature type="transmembrane region" description="Helical" evidence="1">
    <location>
        <begin position="193"/>
        <end position="211"/>
    </location>
</feature>
<feature type="transmembrane region" description="Helical" evidence="1">
    <location>
        <begin position="250"/>
        <end position="275"/>
    </location>
</feature>
<keyword evidence="1" id="KW-0472">Membrane</keyword>
<sequence>MEEIRSVVKAAVFVLSVWGCGFAVHRVLKIHTYFTPVFTMAGISLILYAGGLFGALRPAAYLVLAGGLAGSAYFFCLLLRRKTGIHMPGFFGVCFGAVALVFAGLILHLKLLHYDNFSHWAVMVKYLLSAHRFPGLDTEMVTFLDYPPGSSVFIYYVCLFLGRSQGVMLLAHNALIFACFLAVFGVVEERRRFLLYSFLAMGCSMLSYLNLTIRINNLLVDFLLPLLAMASIACSYRYRRQRWRASLLSGVILGYLGIVKNTGLIFAAFAFVPYLRNVFSRFTRRPLGEREGEGARPGSKGTRWAAALLTAAAAVLPYLLWQYHLETALAGYEGKFSLSAAGGNPGSVTADAGMYGVIAGRFVREALDLSGRAAQVFLLCNLAAAGAVVFARLHLKRRWGLLRTLLLGDAMTVGYYAGILGLYLFSMPEEEALRLAGFERYACSIMVLFAGLLFMRAVVDMEHSFAVDIDEAGAYRAYSSPAAKRRYQYGVLVTFVVALNFIFSEYNGLAAVQREYGNSLPGKAEKIMGDRWYPGGTEDQRRYLVAVTDKGGQVTYGEAEYVSRYFLYAPDVDVTDHLDEETVRTAAGEYEFIVILEPEAVSDRVTELYGGMFRAPGIYPAAVPDIVQ</sequence>
<feature type="transmembrane region" description="Helical" evidence="1">
    <location>
        <begin position="304"/>
        <end position="321"/>
    </location>
</feature>
<comment type="caution">
    <text evidence="2">The sequence shown here is derived from an EMBL/GenBank/DDBJ whole genome shotgun (WGS) entry which is preliminary data.</text>
</comment>
<feature type="transmembrane region" description="Helical" evidence="1">
    <location>
        <begin position="486"/>
        <end position="503"/>
    </location>
</feature>
<reference evidence="2" key="1">
    <citation type="journal article" date="2021" name="PeerJ">
        <title>Extensive microbial diversity within the chicken gut microbiome revealed by metagenomics and culture.</title>
        <authorList>
            <person name="Gilroy R."/>
            <person name="Ravi A."/>
            <person name="Getino M."/>
            <person name="Pursley I."/>
            <person name="Horton D.L."/>
            <person name="Alikhan N.F."/>
            <person name="Baker D."/>
            <person name="Gharbi K."/>
            <person name="Hall N."/>
            <person name="Watson M."/>
            <person name="Adriaenssens E.M."/>
            <person name="Foster-Nyarko E."/>
            <person name="Jarju S."/>
            <person name="Secka A."/>
            <person name="Antonio M."/>
            <person name="Oren A."/>
            <person name="Chaudhuri R.R."/>
            <person name="La Ragione R."/>
            <person name="Hildebrand F."/>
            <person name="Pallen M.J."/>
        </authorList>
    </citation>
    <scope>NUCLEOTIDE SEQUENCE</scope>
    <source>
        <strain evidence="2">ChiSjej5B23-15282</strain>
    </source>
</reference>
<feature type="transmembrane region" description="Helical" evidence="1">
    <location>
        <begin position="169"/>
        <end position="187"/>
    </location>
</feature>
<feature type="transmembrane region" description="Helical" evidence="1">
    <location>
        <begin position="90"/>
        <end position="109"/>
    </location>
</feature>
<feature type="transmembrane region" description="Helical" evidence="1">
    <location>
        <begin position="438"/>
        <end position="459"/>
    </location>
</feature>
<dbReference type="AlphaFoldDB" id="A0A9D1VYP2"/>
<feature type="transmembrane region" description="Helical" evidence="1">
    <location>
        <begin position="218"/>
        <end position="238"/>
    </location>
</feature>
<feature type="transmembrane region" description="Helical" evidence="1">
    <location>
        <begin position="33"/>
        <end position="53"/>
    </location>
</feature>
<keyword evidence="1" id="KW-0812">Transmembrane</keyword>
<accession>A0A9D1VYP2</accession>
<dbReference type="Proteomes" id="UP000824243">
    <property type="component" value="Unassembled WGS sequence"/>
</dbReference>
<gene>
    <name evidence="2" type="ORF">H9981_09055</name>
</gene>
<feature type="transmembrane region" description="Helical" evidence="1">
    <location>
        <begin position="373"/>
        <end position="393"/>
    </location>
</feature>
<evidence type="ECO:0000256" key="1">
    <source>
        <dbReference type="SAM" id="Phobius"/>
    </source>
</evidence>
<reference evidence="2" key="2">
    <citation type="submission" date="2021-04" db="EMBL/GenBank/DDBJ databases">
        <authorList>
            <person name="Gilroy R."/>
        </authorList>
    </citation>
    <scope>NUCLEOTIDE SEQUENCE</scope>
    <source>
        <strain evidence="2">ChiSjej5B23-15282</strain>
    </source>
</reference>
<evidence type="ECO:0000313" key="3">
    <source>
        <dbReference type="Proteomes" id="UP000824243"/>
    </source>
</evidence>
<feature type="transmembrane region" description="Helical" evidence="1">
    <location>
        <begin position="405"/>
        <end position="426"/>
    </location>
</feature>
<feature type="transmembrane region" description="Helical" evidence="1">
    <location>
        <begin position="6"/>
        <end position="24"/>
    </location>
</feature>
<proteinExistence type="predicted"/>
<organism evidence="2 3">
    <name type="scientific">Candidatus Mediterraneibacter caccavium</name>
    <dbReference type="NCBI Taxonomy" id="2838661"/>
    <lineage>
        <taxon>Bacteria</taxon>
        <taxon>Bacillati</taxon>
        <taxon>Bacillota</taxon>
        <taxon>Clostridia</taxon>
        <taxon>Lachnospirales</taxon>
        <taxon>Lachnospiraceae</taxon>
        <taxon>Mediterraneibacter</taxon>
    </lineage>
</organism>
<name>A0A9D1VYP2_9FIRM</name>